<evidence type="ECO:0000256" key="6">
    <source>
        <dbReference type="SAM" id="MobiDB-lite"/>
    </source>
</evidence>
<feature type="domain" description="C2H2-type" evidence="7">
    <location>
        <begin position="623"/>
        <end position="651"/>
    </location>
</feature>
<evidence type="ECO:0000313" key="8">
    <source>
        <dbReference type="EMBL" id="CAL8080186.1"/>
    </source>
</evidence>
<evidence type="ECO:0000259" key="7">
    <source>
        <dbReference type="PROSITE" id="PS50157"/>
    </source>
</evidence>
<dbReference type="Pfam" id="PF13912">
    <property type="entry name" value="zf-C2H2_6"/>
    <property type="match status" value="1"/>
</dbReference>
<feature type="region of interest" description="Disordered" evidence="6">
    <location>
        <begin position="797"/>
        <end position="830"/>
    </location>
</feature>
<name>A0ABP1PWD3_9HEXA</name>
<feature type="compositionally biased region" description="Basic residues" evidence="6">
    <location>
        <begin position="398"/>
        <end position="407"/>
    </location>
</feature>
<dbReference type="Gene3D" id="3.30.160.60">
    <property type="entry name" value="Classic Zinc Finger"/>
    <property type="match status" value="8"/>
</dbReference>
<evidence type="ECO:0000256" key="1">
    <source>
        <dbReference type="ARBA" id="ARBA00022723"/>
    </source>
</evidence>
<feature type="domain" description="C2H2-type" evidence="7">
    <location>
        <begin position="595"/>
        <end position="622"/>
    </location>
</feature>
<dbReference type="PROSITE" id="PS00028">
    <property type="entry name" value="ZINC_FINGER_C2H2_1"/>
    <property type="match status" value="10"/>
</dbReference>
<dbReference type="Proteomes" id="UP001642540">
    <property type="component" value="Unassembled WGS sequence"/>
</dbReference>
<comment type="caution">
    <text evidence="8">The sequence shown here is derived from an EMBL/GenBank/DDBJ whole genome shotgun (WGS) entry which is preliminary data.</text>
</comment>
<evidence type="ECO:0000256" key="2">
    <source>
        <dbReference type="ARBA" id="ARBA00022737"/>
    </source>
</evidence>
<dbReference type="Pfam" id="PF00096">
    <property type="entry name" value="zf-C2H2"/>
    <property type="match status" value="4"/>
</dbReference>
<gene>
    <name evidence="8" type="ORF">ODALV1_LOCUS4567</name>
</gene>
<dbReference type="SMART" id="SM00355">
    <property type="entry name" value="ZnF_C2H2"/>
    <property type="match status" value="13"/>
</dbReference>
<dbReference type="PANTHER" id="PTHR24379">
    <property type="entry name" value="KRAB AND ZINC FINGER DOMAIN-CONTAINING"/>
    <property type="match status" value="1"/>
</dbReference>
<proteinExistence type="predicted"/>
<organism evidence="8 9">
    <name type="scientific">Orchesella dallaii</name>
    <dbReference type="NCBI Taxonomy" id="48710"/>
    <lineage>
        <taxon>Eukaryota</taxon>
        <taxon>Metazoa</taxon>
        <taxon>Ecdysozoa</taxon>
        <taxon>Arthropoda</taxon>
        <taxon>Hexapoda</taxon>
        <taxon>Collembola</taxon>
        <taxon>Entomobryomorpha</taxon>
        <taxon>Entomobryoidea</taxon>
        <taxon>Orchesellidae</taxon>
        <taxon>Orchesellinae</taxon>
        <taxon>Orchesella</taxon>
    </lineage>
</organism>
<protein>
    <recommendedName>
        <fullName evidence="7">C2H2-type domain-containing protein</fullName>
    </recommendedName>
</protein>
<dbReference type="SUPFAM" id="SSF57667">
    <property type="entry name" value="beta-beta-alpha zinc fingers"/>
    <property type="match status" value="5"/>
</dbReference>
<feature type="domain" description="C2H2-type" evidence="7">
    <location>
        <begin position="762"/>
        <end position="785"/>
    </location>
</feature>
<feature type="domain" description="C2H2-type" evidence="7">
    <location>
        <begin position="678"/>
        <end position="705"/>
    </location>
</feature>
<keyword evidence="1" id="KW-0479">Metal-binding</keyword>
<keyword evidence="9" id="KW-1185">Reference proteome</keyword>
<reference evidence="8 9" key="1">
    <citation type="submission" date="2024-08" db="EMBL/GenBank/DDBJ databases">
        <authorList>
            <person name="Cucini C."/>
            <person name="Frati F."/>
        </authorList>
    </citation>
    <scope>NUCLEOTIDE SEQUENCE [LARGE SCALE GENOMIC DNA]</scope>
</reference>
<feature type="domain" description="C2H2-type" evidence="7">
    <location>
        <begin position="734"/>
        <end position="761"/>
    </location>
</feature>
<accession>A0ABP1PWD3</accession>
<evidence type="ECO:0000256" key="3">
    <source>
        <dbReference type="ARBA" id="ARBA00022771"/>
    </source>
</evidence>
<evidence type="ECO:0000313" key="9">
    <source>
        <dbReference type="Proteomes" id="UP001642540"/>
    </source>
</evidence>
<feature type="domain" description="C2H2-type" evidence="7">
    <location>
        <begin position="651"/>
        <end position="678"/>
    </location>
</feature>
<dbReference type="EMBL" id="CAXLJM020000014">
    <property type="protein sequence ID" value="CAL8080186.1"/>
    <property type="molecule type" value="Genomic_DNA"/>
</dbReference>
<sequence>MMKIKWNNCFLCLNELTPLSSSGEKGHQERNKYPTVFLKYLLRTRGNTFNQVLKNVLQLIDCDNSVQLCDKCEVATLQISNLHQELEVVQMKLVDKIKDVKEVIINNSKLYGQNEITKLYLEAFEKWLNEQGGDHRKERRVLEALYAFQTAVFENGRNIVQVPMVFLRNRVVSSSGGFETGFEEGSNCIKTEPVDRDNAIQDYEDDFCSSPGSADNHDIGTPDLSWNTPNVKGESVQEEQNWSLKASEVSVNQEKTSKSTEDVAKIKKHCLKRSLKSKPKRSVEAKSRSKSIRGKSTIEAKNPAVKPFKISKSDAIIINQSQPELLGDESIKSEGLECERKPRAAATLASKRITQVKIDLKAKSQPRVPKKKIKLEKSESESLEIPISHKTEGNKNVSTKKGRKLPNSKRIGEKPSDIKTKYRLKPSLGCETCPYMTKSLCKFEHHLRGHETNDKNFECGQCSEKFTGKQHYDLHVKSHSRSKKGLCDYCNQMFEGATLPDHIKSHGVHFFQCSHCSYCTTLRIKYVKHLRVHGGSDLICDLCPKVFQSRKKYLKHLFDVHKAIDEMVCDKEDCKETYLDPYLLFLHKKVHTTQYSCDQCNKVCKDVGALKAHSRIHSGEKPFGCDLCKEMFTTKVAVQKHKIKEHGAPKFACKYCDKEYTEIKSLNSHIALHEGRALPCGYCDKSFGDNSQLKRHQLTHSDTKNFICEECGKGFTSNHLLRTHSRTHEVDKKFKCSYCPKAFTFQKYLTCHLRIHTGERPFICDLCGKDFNQQAALHVHKRKHSEGSYVGKCSTSKCGGTGTAATKSDPSMQETLSSQHSGGVQASGGFKEELDNNCSISAPSSFQFSIS</sequence>
<dbReference type="InterPro" id="IPR013087">
    <property type="entry name" value="Znf_C2H2_type"/>
</dbReference>
<evidence type="ECO:0000256" key="4">
    <source>
        <dbReference type="ARBA" id="ARBA00022833"/>
    </source>
</evidence>
<keyword evidence="2" id="KW-0677">Repeat</keyword>
<dbReference type="PROSITE" id="PS50157">
    <property type="entry name" value="ZINC_FINGER_C2H2_2"/>
    <property type="match status" value="9"/>
</dbReference>
<feature type="region of interest" description="Disordered" evidence="6">
    <location>
        <begin position="391"/>
        <end position="414"/>
    </location>
</feature>
<feature type="domain" description="C2H2-type" evidence="7">
    <location>
        <begin position="511"/>
        <end position="538"/>
    </location>
</feature>
<feature type="domain" description="C2H2-type" evidence="7">
    <location>
        <begin position="457"/>
        <end position="484"/>
    </location>
</feature>
<feature type="compositionally biased region" description="Polar residues" evidence="6">
    <location>
        <begin position="797"/>
        <end position="824"/>
    </location>
</feature>
<keyword evidence="3 5" id="KW-0863">Zinc-finger</keyword>
<dbReference type="PANTHER" id="PTHR24379:SF121">
    <property type="entry name" value="C2H2-TYPE DOMAIN-CONTAINING PROTEIN"/>
    <property type="match status" value="1"/>
</dbReference>
<evidence type="ECO:0000256" key="5">
    <source>
        <dbReference type="PROSITE-ProRule" id="PRU00042"/>
    </source>
</evidence>
<feature type="domain" description="C2H2-type" evidence="7">
    <location>
        <begin position="706"/>
        <end position="733"/>
    </location>
</feature>
<keyword evidence="4" id="KW-0862">Zinc</keyword>
<dbReference type="InterPro" id="IPR036236">
    <property type="entry name" value="Znf_C2H2_sf"/>
</dbReference>